<dbReference type="InterPro" id="IPR047137">
    <property type="entry name" value="ORF3"/>
</dbReference>
<dbReference type="Proteomes" id="UP000268727">
    <property type="component" value="Unassembled WGS sequence"/>
</dbReference>
<dbReference type="AlphaFoldDB" id="A0A3N1H2W8"/>
<organism evidence="3 4">
    <name type="scientific">Saccharothrix texasensis</name>
    <dbReference type="NCBI Taxonomy" id="103734"/>
    <lineage>
        <taxon>Bacteria</taxon>
        <taxon>Bacillati</taxon>
        <taxon>Actinomycetota</taxon>
        <taxon>Actinomycetes</taxon>
        <taxon>Pseudonocardiales</taxon>
        <taxon>Pseudonocardiaceae</taxon>
        <taxon>Saccharothrix</taxon>
    </lineage>
</organism>
<proteinExistence type="predicted"/>
<evidence type="ECO:0000259" key="2">
    <source>
        <dbReference type="Pfam" id="PF03364"/>
    </source>
</evidence>
<name>A0A3N1H2W8_9PSEU</name>
<evidence type="ECO:0000313" key="4">
    <source>
        <dbReference type="Proteomes" id="UP000268727"/>
    </source>
</evidence>
<evidence type="ECO:0000313" key="3">
    <source>
        <dbReference type="EMBL" id="ROP36756.1"/>
    </source>
</evidence>
<dbReference type="SUPFAM" id="SSF55961">
    <property type="entry name" value="Bet v1-like"/>
    <property type="match status" value="1"/>
</dbReference>
<evidence type="ECO:0000256" key="1">
    <source>
        <dbReference type="SAM" id="MobiDB-lite"/>
    </source>
</evidence>
<gene>
    <name evidence="3" type="ORF">EDD40_2034</name>
</gene>
<dbReference type="CDD" id="cd07817">
    <property type="entry name" value="SRPBCC_8"/>
    <property type="match status" value="1"/>
</dbReference>
<comment type="caution">
    <text evidence="3">The sequence shown here is derived from an EMBL/GenBank/DDBJ whole genome shotgun (WGS) entry which is preliminary data.</text>
</comment>
<feature type="region of interest" description="Disordered" evidence="1">
    <location>
        <begin position="140"/>
        <end position="172"/>
    </location>
</feature>
<dbReference type="Gene3D" id="3.30.530.20">
    <property type="match status" value="1"/>
</dbReference>
<reference evidence="3 4" key="1">
    <citation type="submission" date="2018-11" db="EMBL/GenBank/DDBJ databases">
        <title>Sequencing the genomes of 1000 actinobacteria strains.</title>
        <authorList>
            <person name="Klenk H.-P."/>
        </authorList>
    </citation>
    <scope>NUCLEOTIDE SEQUENCE [LARGE SCALE GENOMIC DNA]</scope>
    <source>
        <strain evidence="3 4">DSM 44231</strain>
    </source>
</reference>
<dbReference type="InterPro" id="IPR023393">
    <property type="entry name" value="START-like_dom_sf"/>
</dbReference>
<dbReference type="PANTHER" id="PTHR33824:SF7">
    <property type="entry name" value="POLYKETIDE CYCLASE_DEHYDRASE AND LIPID TRANSPORT SUPERFAMILY PROTEIN"/>
    <property type="match status" value="1"/>
</dbReference>
<dbReference type="PANTHER" id="PTHR33824">
    <property type="entry name" value="POLYKETIDE CYCLASE/DEHYDRASE AND LIPID TRANSPORT SUPERFAMILY PROTEIN"/>
    <property type="match status" value="1"/>
</dbReference>
<protein>
    <submittedName>
        <fullName evidence="3">Polyketide cyclase/dehydrase/lipid transport protein</fullName>
    </submittedName>
</protein>
<dbReference type="EMBL" id="RJKM01000001">
    <property type="protein sequence ID" value="ROP36756.1"/>
    <property type="molecule type" value="Genomic_DNA"/>
</dbReference>
<accession>A0A3N1H2W8</accession>
<dbReference type="InterPro" id="IPR005031">
    <property type="entry name" value="COQ10_START"/>
</dbReference>
<sequence>MTTIEKSVDVEVPVTTAYNQWTQFESFPQFMEGVERITQITPTRTHWVTKIGGVTREFDAEITEQHPDERVAWHTVDGPPQGGVVTFHRIDDRHTRVHVQMEFDPQTLTEKAGAAMGVVGHRVSGDLDRFKEFIEGRGAETGAWRGDVSRPPQAGETRHDLPDAGRPGDPLR</sequence>
<dbReference type="OrthoDB" id="3695445at2"/>
<feature type="domain" description="Coenzyme Q-binding protein COQ10 START" evidence="2">
    <location>
        <begin position="10"/>
        <end position="128"/>
    </location>
</feature>
<dbReference type="Pfam" id="PF03364">
    <property type="entry name" value="Polyketide_cyc"/>
    <property type="match status" value="1"/>
</dbReference>
<keyword evidence="4" id="KW-1185">Reference proteome</keyword>
<dbReference type="RefSeq" id="WP_123742683.1">
    <property type="nucleotide sequence ID" value="NZ_RJKM01000001.1"/>
</dbReference>